<dbReference type="KEGG" id="soy:115886406"/>
<dbReference type="GO" id="GO:0004659">
    <property type="term" value="F:prenyltransferase activity"/>
    <property type="evidence" value="ECO:0007669"/>
    <property type="project" value="TreeGrafter"/>
</dbReference>
<sequence>MMNLSCKICRNNPKKLLKSIHYSAINNLVTKSKEETVCFKAVNEAEKIVGYPTSFLSLRWLLNDEVANVARHIRKLIGTNHPLLAAARDLIIGGQTPTWGLIVLLISKAGGLGKGFSDIDKDVTAGILHSQRVLAEVTEMIRTSNILHNSVLNIYKKDLDDFPDLNYGNTLSLLTGDFLLSNSFRELAGLKNQEVNELVSTCLRDLVEAEFIEPRDKQNRPLPAKPLENQENVEIPNEFGTAPLKIKEVLGNAKAEWTLRHFLGSASLLAKCCQAALKLADHPEDFQKLGYLFGRNMALAWQAHYDLECFNDSKRENFSLISAPVVFHLQHDPNFYTEILKGSDDIYDCDYRKLKKIILQGPALKITENLKEEFVGTSIDILQKFNDSDAKQALENLVKAL</sequence>
<reference evidence="2" key="1">
    <citation type="submission" date="2025-08" db="UniProtKB">
        <authorList>
            <consortium name="RefSeq"/>
        </authorList>
    </citation>
    <scope>IDENTIFICATION</scope>
    <source>
        <tissue evidence="2">Gonads</tissue>
    </source>
</reference>
<dbReference type="GO" id="GO:1990234">
    <property type="term" value="C:transferase complex"/>
    <property type="evidence" value="ECO:0007669"/>
    <property type="project" value="TreeGrafter"/>
</dbReference>
<dbReference type="RefSeq" id="XP_030761395.1">
    <property type="nucleotide sequence ID" value="XM_030905535.1"/>
</dbReference>
<dbReference type="PANTHER" id="PTHR12001:SF55">
    <property type="entry name" value="ALL TRANS-POLYPRENYL-DIPHOSPHATE SYNTHASE PDSS2"/>
    <property type="match status" value="1"/>
</dbReference>
<gene>
    <name evidence="2" type="primary">LOC115886406</name>
</gene>
<name>A0A6J2YEU1_SITOR</name>
<dbReference type="GeneID" id="115886406"/>
<dbReference type="AlphaFoldDB" id="A0A6J2YEU1"/>
<dbReference type="InterPro" id="IPR008949">
    <property type="entry name" value="Isoprenoid_synthase_dom_sf"/>
</dbReference>
<evidence type="ECO:0000313" key="1">
    <source>
        <dbReference type="Proteomes" id="UP000504635"/>
    </source>
</evidence>
<dbReference type="SUPFAM" id="SSF48576">
    <property type="entry name" value="Terpenoid synthases"/>
    <property type="match status" value="1"/>
</dbReference>
<dbReference type="Gene3D" id="1.10.600.10">
    <property type="entry name" value="Farnesyl Diphosphate Synthase"/>
    <property type="match status" value="1"/>
</dbReference>
<organism evidence="1 2">
    <name type="scientific">Sitophilus oryzae</name>
    <name type="common">Rice weevil</name>
    <name type="synonym">Curculio oryzae</name>
    <dbReference type="NCBI Taxonomy" id="7048"/>
    <lineage>
        <taxon>Eukaryota</taxon>
        <taxon>Metazoa</taxon>
        <taxon>Ecdysozoa</taxon>
        <taxon>Arthropoda</taxon>
        <taxon>Hexapoda</taxon>
        <taxon>Insecta</taxon>
        <taxon>Pterygota</taxon>
        <taxon>Neoptera</taxon>
        <taxon>Endopterygota</taxon>
        <taxon>Coleoptera</taxon>
        <taxon>Polyphaga</taxon>
        <taxon>Cucujiformia</taxon>
        <taxon>Curculionidae</taxon>
        <taxon>Dryophthorinae</taxon>
        <taxon>Sitophilus</taxon>
    </lineage>
</organism>
<dbReference type="PANTHER" id="PTHR12001">
    <property type="entry name" value="GERANYLGERANYL PYROPHOSPHATE SYNTHASE"/>
    <property type="match status" value="1"/>
</dbReference>
<dbReference type="OrthoDB" id="9983019at2759"/>
<proteinExistence type="predicted"/>
<dbReference type="GO" id="GO:0005739">
    <property type="term" value="C:mitochondrion"/>
    <property type="evidence" value="ECO:0007669"/>
    <property type="project" value="TreeGrafter"/>
</dbReference>
<dbReference type="GO" id="GO:0006744">
    <property type="term" value="P:ubiquinone biosynthetic process"/>
    <property type="evidence" value="ECO:0007669"/>
    <property type="project" value="TreeGrafter"/>
</dbReference>
<keyword evidence="1" id="KW-1185">Reference proteome</keyword>
<accession>A0A6J2YEU1</accession>
<dbReference type="Proteomes" id="UP000504635">
    <property type="component" value="Unplaced"/>
</dbReference>
<dbReference type="GO" id="GO:0008299">
    <property type="term" value="P:isoprenoid biosynthetic process"/>
    <property type="evidence" value="ECO:0007669"/>
    <property type="project" value="TreeGrafter"/>
</dbReference>
<evidence type="ECO:0000313" key="2">
    <source>
        <dbReference type="RefSeq" id="XP_030761395.1"/>
    </source>
</evidence>
<protein>
    <submittedName>
        <fullName evidence="2">Decaprenyl-diphosphate synthase subunit 2-like</fullName>
    </submittedName>
</protein>
<dbReference type="InParanoid" id="A0A6J2YEU1"/>